<dbReference type="InterPro" id="IPR052895">
    <property type="entry name" value="HetReg/Transcr_Mod"/>
</dbReference>
<dbReference type="Proteomes" id="UP000235371">
    <property type="component" value="Unassembled WGS sequence"/>
</dbReference>
<gene>
    <name evidence="1" type="ORF">K444DRAFT_699647</name>
</gene>
<reference evidence="1 2" key="1">
    <citation type="submission" date="2016-04" db="EMBL/GenBank/DDBJ databases">
        <title>A degradative enzymes factory behind the ericoid mycorrhizal symbiosis.</title>
        <authorList>
            <consortium name="DOE Joint Genome Institute"/>
            <person name="Martino E."/>
            <person name="Morin E."/>
            <person name="Grelet G."/>
            <person name="Kuo A."/>
            <person name="Kohler A."/>
            <person name="Daghino S."/>
            <person name="Barry K."/>
            <person name="Choi C."/>
            <person name="Cichocki N."/>
            <person name="Clum A."/>
            <person name="Copeland A."/>
            <person name="Hainaut M."/>
            <person name="Haridas S."/>
            <person name="Labutti K."/>
            <person name="Lindquist E."/>
            <person name="Lipzen A."/>
            <person name="Khouja H.-R."/>
            <person name="Murat C."/>
            <person name="Ohm R."/>
            <person name="Olson A."/>
            <person name="Spatafora J."/>
            <person name="Veneault-Fourrey C."/>
            <person name="Henrissat B."/>
            <person name="Grigoriev I."/>
            <person name="Martin F."/>
            <person name="Perotto S."/>
        </authorList>
    </citation>
    <scope>NUCLEOTIDE SEQUENCE [LARGE SCALE GENOMIC DNA]</scope>
    <source>
        <strain evidence="1 2">E</strain>
    </source>
</reference>
<dbReference type="GeneID" id="36596067"/>
<organism evidence="1 2">
    <name type="scientific">Hyaloscypha bicolor E</name>
    <dbReference type="NCBI Taxonomy" id="1095630"/>
    <lineage>
        <taxon>Eukaryota</taxon>
        <taxon>Fungi</taxon>
        <taxon>Dikarya</taxon>
        <taxon>Ascomycota</taxon>
        <taxon>Pezizomycotina</taxon>
        <taxon>Leotiomycetes</taxon>
        <taxon>Helotiales</taxon>
        <taxon>Hyaloscyphaceae</taxon>
        <taxon>Hyaloscypha</taxon>
        <taxon>Hyaloscypha bicolor</taxon>
    </lineage>
</organism>
<dbReference type="PANTHER" id="PTHR24148">
    <property type="entry name" value="ANKYRIN REPEAT DOMAIN-CONTAINING PROTEIN 39 HOMOLOG-RELATED"/>
    <property type="match status" value="1"/>
</dbReference>
<dbReference type="PANTHER" id="PTHR24148:SF64">
    <property type="entry name" value="HETEROKARYON INCOMPATIBILITY DOMAIN-CONTAINING PROTEIN"/>
    <property type="match status" value="1"/>
</dbReference>
<evidence type="ECO:0000313" key="2">
    <source>
        <dbReference type="Proteomes" id="UP000235371"/>
    </source>
</evidence>
<dbReference type="EMBL" id="KZ613866">
    <property type="protein sequence ID" value="PMD53999.1"/>
    <property type="molecule type" value="Genomic_DNA"/>
</dbReference>
<dbReference type="RefSeq" id="XP_024730903.1">
    <property type="nucleotide sequence ID" value="XM_024887991.1"/>
</dbReference>
<dbReference type="STRING" id="1095630.A0A2J6STD1"/>
<sequence length="260" mass="29401">MTFPFRATDPRASIYALRSLSSLDPNLKHMIRPDYSIPVEQCYAGFTKLLMSQMDSVKALSYVQDKSMRHIPVLPSWVPDFSLPGTNHLFSKCFSALGDLHKGKSIFNTFLEWNELGLESICVDAIVQTAAPRPLNGPNKKIELDENWFDLLQAIRTSDCYNNLNQSPAEVLWRTLCANMDLENNSPAPSEFHTPEMAFRDEEATRENSITLYGLLRSSLYMRAESYTGPQSRGPDESAMAELRNSMPPLTRSINGKHFD</sequence>
<proteinExistence type="predicted"/>
<dbReference type="InParanoid" id="A0A2J6STD1"/>
<keyword evidence="2" id="KW-1185">Reference proteome</keyword>
<dbReference type="OrthoDB" id="2157530at2759"/>
<name>A0A2J6STD1_9HELO</name>
<accession>A0A2J6STD1</accession>
<evidence type="ECO:0000313" key="1">
    <source>
        <dbReference type="EMBL" id="PMD53999.1"/>
    </source>
</evidence>
<dbReference type="AlphaFoldDB" id="A0A2J6STD1"/>
<protein>
    <submittedName>
        <fullName evidence="1">Uncharacterized protein</fullName>
    </submittedName>
</protein>